<accession>A0ABQ2WEX7</accession>
<comment type="caution">
    <text evidence="2">The sequence shown here is derived from an EMBL/GenBank/DDBJ whole genome shotgun (WGS) entry which is preliminary data.</text>
</comment>
<dbReference type="Proteomes" id="UP000634667">
    <property type="component" value="Unassembled WGS sequence"/>
</dbReference>
<name>A0ABQ2WEX7_9ALTE</name>
<dbReference type="Pfam" id="PF14341">
    <property type="entry name" value="PilX_N"/>
    <property type="match status" value="1"/>
</dbReference>
<gene>
    <name evidence="2" type="ORF">GCM10008111_06290</name>
</gene>
<dbReference type="InterPro" id="IPR025746">
    <property type="entry name" value="PilX_N_dom"/>
</dbReference>
<organism evidence="2 3">
    <name type="scientific">Alishewanella tabrizica</name>
    <dbReference type="NCBI Taxonomy" id="671278"/>
    <lineage>
        <taxon>Bacteria</taxon>
        <taxon>Pseudomonadati</taxon>
        <taxon>Pseudomonadota</taxon>
        <taxon>Gammaproteobacteria</taxon>
        <taxon>Alteromonadales</taxon>
        <taxon>Alteromonadaceae</taxon>
        <taxon>Alishewanella</taxon>
    </lineage>
</organism>
<dbReference type="RefSeq" id="WP_189480421.1">
    <property type="nucleotide sequence ID" value="NZ_BMYR01000002.1"/>
</dbReference>
<dbReference type="EMBL" id="BMYR01000002">
    <property type="protein sequence ID" value="GGW52927.1"/>
    <property type="molecule type" value="Genomic_DNA"/>
</dbReference>
<keyword evidence="3" id="KW-1185">Reference proteome</keyword>
<sequence length="171" mass="18688">MRTAISAQRGIALIVTLLLLVAVTVLTLSSMQRSTMQERMTSNLYEHQLYVQQTESALRAAENVLAGLLPNPATAAGVQVGFYGIPIAGQIDRWSDPATIWQAAPDNNAMLDLPAQYIIEYVGDWPSPIAPDCDSATTIETDCLSPTFRITARTQPADNRPGVTMQTIWRL</sequence>
<protein>
    <recommendedName>
        <fullName evidence="1">Type 4 fimbrial biogenesis protein PilX N-terminal domain-containing protein</fullName>
    </recommendedName>
</protein>
<evidence type="ECO:0000313" key="2">
    <source>
        <dbReference type="EMBL" id="GGW52927.1"/>
    </source>
</evidence>
<reference evidence="3" key="1">
    <citation type="journal article" date="2019" name="Int. J. Syst. Evol. Microbiol.">
        <title>The Global Catalogue of Microorganisms (GCM) 10K type strain sequencing project: providing services to taxonomists for standard genome sequencing and annotation.</title>
        <authorList>
            <consortium name="The Broad Institute Genomics Platform"/>
            <consortium name="The Broad Institute Genome Sequencing Center for Infectious Disease"/>
            <person name="Wu L."/>
            <person name="Ma J."/>
        </authorList>
    </citation>
    <scope>NUCLEOTIDE SEQUENCE [LARGE SCALE GENOMIC DNA]</scope>
    <source>
        <strain evidence="3">KCTC 23723</strain>
    </source>
</reference>
<evidence type="ECO:0000313" key="3">
    <source>
        <dbReference type="Proteomes" id="UP000634667"/>
    </source>
</evidence>
<proteinExistence type="predicted"/>
<evidence type="ECO:0000259" key="1">
    <source>
        <dbReference type="Pfam" id="PF14341"/>
    </source>
</evidence>
<feature type="domain" description="Type 4 fimbrial biogenesis protein PilX N-terminal" evidence="1">
    <location>
        <begin position="9"/>
        <end position="59"/>
    </location>
</feature>